<dbReference type="PANTHER" id="PTHR43681">
    <property type="entry name" value="TRANSMEMBRANE GTPASE FZO"/>
    <property type="match status" value="1"/>
</dbReference>
<keyword evidence="2" id="KW-0472">Membrane</keyword>
<keyword evidence="1" id="KW-0175">Coiled coil</keyword>
<evidence type="ECO:0000313" key="4">
    <source>
        <dbReference type="Proteomes" id="UP000485058"/>
    </source>
</evidence>
<feature type="coiled-coil region" evidence="1">
    <location>
        <begin position="78"/>
        <end position="112"/>
    </location>
</feature>
<evidence type="ECO:0000256" key="2">
    <source>
        <dbReference type="SAM" id="Phobius"/>
    </source>
</evidence>
<evidence type="ECO:0000256" key="1">
    <source>
        <dbReference type="SAM" id="Coils"/>
    </source>
</evidence>
<feature type="transmembrane region" description="Helical" evidence="2">
    <location>
        <begin position="20"/>
        <end position="38"/>
    </location>
</feature>
<dbReference type="EMBL" id="BLLF01000012">
    <property type="protein sequence ID" value="GFH05875.1"/>
    <property type="molecule type" value="Genomic_DNA"/>
</dbReference>
<keyword evidence="2" id="KW-0812">Transmembrane</keyword>
<gene>
    <name evidence="3" type="ORF">HaLaN_00409</name>
</gene>
<dbReference type="InterPro" id="IPR051943">
    <property type="entry name" value="TRAFAC_Dynamin-like_GTPase"/>
</dbReference>
<comment type="caution">
    <text evidence="3">The sequence shown here is derived from an EMBL/GenBank/DDBJ whole genome shotgun (WGS) entry which is preliminary data.</text>
</comment>
<organism evidence="3 4">
    <name type="scientific">Haematococcus lacustris</name>
    <name type="common">Green alga</name>
    <name type="synonym">Haematococcus pluvialis</name>
    <dbReference type="NCBI Taxonomy" id="44745"/>
    <lineage>
        <taxon>Eukaryota</taxon>
        <taxon>Viridiplantae</taxon>
        <taxon>Chlorophyta</taxon>
        <taxon>core chlorophytes</taxon>
        <taxon>Chlorophyceae</taxon>
        <taxon>CS clade</taxon>
        <taxon>Chlamydomonadales</taxon>
        <taxon>Haematococcaceae</taxon>
        <taxon>Haematococcus</taxon>
    </lineage>
</organism>
<name>A0A699Y967_HAELA</name>
<protein>
    <submittedName>
        <fullName evidence="3">Uncharacterized protein</fullName>
    </submittedName>
</protein>
<accession>A0A699Y967</accession>
<sequence>APTLGLLVSSWISNTLEDLVVLGVAGAAAYASVLNLPLRRAEIKGKVARLATSFVNDVQQAMREQLNQELENTISSLVAPLESAAEEEVQRLADLEQQRRTLSAQVQELTRRIADLD</sequence>
<evidence type="ECO:0000313" key="3">
    <source>
        <dbReference type="EMBL" id="GFH05875.1"/>
    </source>
</evidence>
<keyword evidence="2" id="KW-1133">Transmembrane helix</keyword>
<keyword evidence="4" id="KW-1185">Reference proteome</keyword>
<dbReference type="GO" id="GO:0010027">
    <property type="term" value="P:thylakoid membrane organization"/>
    <property type="evidence" value="ECO:0007669"/>
    <property type="project" value="TreeGrafter"/>
</dbReference>
<dbReference type="GO" id="GO:0031969">
    <property type="term" value="C:chloroplast membrane"/>
    <property type="evidence" value="ECO:0007669"/>
    <property type="project" value="TreeGrafter"/>
</dbReference>
<dbReference type="Proteomes" id="UP000485058">
    <property type="component" value="Unassembled WGS sequence"/>
</dbReference>
<dbReference type="PANTHER" id="PTHR43681:SF1">
    <property type="entry name" value="SARCALUMENIN"/>
    <property type="match status" value="1"/>
</dbReference>
<dbReference type="AlphaFoldDB" id="A0A699Y967"/>
<reference evidence="3 4" key="1">
    <citation type="submission" date="2020-02" db="EMBL/GenBank/DDBJ databases">
        <title>Draft genome sequence of Haematococcus lacustris strain NIES-144.</title>
        <authorList>
            <person name="Morimoto D."/>
            <person name="Nakagawa S."/>
            <person name="Yoshida T."/>
            <person name="Sawayama S."/>
        </authorList>
    </citation>
    <scope>NUCLEOTIDE SEQUENCE [LARGE SCALE GENOMIC DNA]</scope>
    <source>
        <strain evidence="3 4">NIES-144</strain>
    </source>
</reference>
<proteinExistence type="predicted"/>
<feature type="non-terminal residue" evidence="3">
    <location>
        <position position="1"/>
    </location>
</feature>